<dbReference type="Pfam" id="PF01554">
    <property type="entry name" value="MatE"/>
    <property type="match status" value="2"/>
</dbReference>
<evidence type="ECO:0000313" key="15">
    <source>
        <dbReference type="Proteomes" id="UP000886817"/>
    </source>
</evidence>
<protein>
    <recommendedName>
        <fullName evidence="4">Probable multidrug resistance protein NorM</fullName>
    </recommendedName>
    <alternativeName>
        <fullName evidence="12">Multidrug-efflux transporter</fullName>
    </alternativeName>
</protein>
<evidence type="ECO:0000256" key="3">
    <source>
        <dbReference type="ARBA" id="ARBA00010199"/>
    </source>
</evidence>
<feature type="transmembrane region" description="Helical" evidence="13">
    <location>
        <begin position="320"/>
        <end position="339"/>
    </location>
</feature>
<evidence type="ECO:0000256" key="9">
    <source>
        <dbReference type="ARBA" id="ARBA00022989"/>
    </source>
</evidence>
<keyword evidence="6" id="KW-0050">Antiport</keyword>
<evidence type="ECO:0000256" key="2">
    <source>
        <dbReference type="ARBA" id="ARBA00004651"/>
    </source>
</evidence>
<evidence type="ECO:0000256" key="8">
    <source>
        <dbReference type="ARBA" id="ARBA00022692"/>
    </source>
</evidence>
<feature type="transmembrane region" description="Helical" evidence="13">
    <location>
        <begin position="62"/>
        <end position="84"/>
    </location>
</feature>
<dbReference type="PIRSF" id="PIRSF006603">
    <property type="entry name" value="DinF"/>
    <property type="match status" value="1"/>
</dbReference>
<feature type="transmembrane region" description="Helical" evidence="13">
    <location>
        <begin position="386"/>
        <end position="410"/>
    </location>
</feature>
<organism evidence="14 15">
    <name type="scientific">Candidatus Blautia gallistercoris</name>
    <dbReference type="NCBI Taxonomy" id="2838490"/>
    <lineage>
        <taxon>Bacteria</taxon>
        <taxon>Bacillati</taxon>
        <taxon>Bacillota</taxon>
        <taxon>Clostridia</taxon>
        <taxon>Lachnospirales</taxon>
        <taxon>Lachnospiraceae</taxon>
        <taxon>Blautia</taxon>
    </lineage>
</organism>
<dbReference type="NCBIfam" id="TIGR00797">
    <property type="entry name" value="matE"/>
    <property type="match status" value="1"/>
</dbReference>
<keyword evidence="9 13" id="KW-1133">Transmembrane helix</keyword>
<feature type="transmembrane region" description="Helical" evidence="13">
    <location>
        <begin position="96"/>
        <end position="116"/>
    </location>
</feature>
<evidence type="ECO:0000256" key="7">
    <source>
        <dbReference type="ARBA" id="ARBA00022475"/>
    </source>
</evidence>
<dbReference type="CDD" id="cd13138">
    <property type="entry name" value="MATE_yoeA_like"/>
    <property type="match status" value="1"/>
</dbReference>
<evidence type="ECO:0000256" key="13">
    <source>
        <dbReference type="SAM" id="Phobius"/>
    </source>
</evidence>
<keyword evidence="8 13" id="KW-0812">Transmembrane</keyword>
<feature type="transmembrane region" description="Helical" evidence="13">
    <location>
        <begin position="196"/>
        <end position="220"/>
    </location>
</feature>
<dbReference type="Proteomes" id="UP000886817">
    <property type="component" value="Unassembled WGS sequence"/>
</dbReference>
<dbReference type="GO" id="GO:0015297">
    <property type="term" value="F:antiporter activity"/>
    <property type="evidence" value="ECO:0007669"/>
    <property type="project" value="UniProtKB-KW"/>
</dbReference>
<feature type="transmembrane region" description="Helical" evidence="13">
    <location>
        <begin position="136"/>
        <end position="154"/>
    </location>
</feature>
<dbReference type="EMBL" id="DXEX01000172">
    <property type="protein sequence ID" value="HIX59610.1"/>
    <property type="molecule type" value="Genomic_DNA"/>
</dbReference>
<reference evidence="14" key="2">
    <citation type="submission" date="2021-04" db="EMBL/GenBank/DDBJ databases">
        <authorList>
            <person name="Gilroy R."/>
        </authorList>
    </citation>
    <scope>NUCLEOTIDE SEQUENCE</scope>
    <source>
        <strain evidence="14">ChiSjej1B19-8411</strain>
    </source>
</reference>
<name>A0A9D1WIC4_9FIRM</name>
<dbReference type="GO" id="GO:0042910">
    <property type="term" value="F:xenobiotic transmembrane transporter activity"/>
    <property type="evidence" value="ECO:0007669"/>
    <property type="project" value="InterPro"/>
</dbReference>
<feature type="transmembrane region" description="Helical" evidence="13">
    <location>
        <begin position="359"/>
        <end position="379"/>
    </location>
</feature>
<dbReference type="InterPro" id="IPR048279">
    <property type="entry name" value="MdtK-like"/>
</dbReference>
<dbReference type="GO" id="GO:0005886">
    <property type="term" value="C:plasma membrane"/>
    <property type="evidence" value="ECO:0007669"/>
    <property type="project" value="UniProtKB-SubCell"/>
</dbReference>
<reference evidence="14" key="1">
    <citation type="journal article" date="2021" name="PeerJ">
        <title>Extensive microbial diversity within the chicken gut microbiome revealed by metagenomics and culture.</title>
        <authorList>
            <person name="Gilroy R."/>
            <person name="Ravi A."/>
            <person name="Getino M."/>
            <person name="Pursley I."/>
            <person name="Horton D.L."/>
            <person name="Alikhan N.F."/>
            <person name="Baker D."/>
            <person name="Gharbi K."/>
            <person name="Hall N."/>
            <person name="Watson M."/>
            <person name="Adriaenssens E.M."/>
            <person name="Foster-Nyarko E."/>
            <person name="Jarju S."/>
            <person name="Secka A."/>
            <person name="Antonio M."/>
            <person name="Oren A."/>
            <person name="Chaudhuri R.R."/>
            <person name="La Ragione R."/>
            <person name="Hildebrand F."/>
            <person name="Pallen M.J."/>
        </authorList>
    </citation>
    <scope>NUCLEOTIDE SEQUENCE</scope>
    <source>
        <strain evidence="14">ChiSjej1B19-8411</strain>
    </source>
</reference>
<comment type="function">
    <text evidence="1">Multidrug efflux pump.</text>
</comment>
<evidence type="ECO:0000256" key="1">
    <source>
        <dbReference type="ARBA" id="ARBA00003408"/>
    </source>
</evidence>
<dbReference type="InterPro" id="IPR002528">
    <property type="entry name" value="MATE_fam"/>
</dbReference>
<dbReference type="PANTHER" id="PTHR43298:SF2">
    <property type="entry name" value="FMN_FAD EXPORTER YEEO-RELATED"/>
    <property type="match status" value="1"/>
</dbReference>
<comment type="caution">
    <text evidence="14">The sequence shown here is derived from an EMBL/GenBank/DDBJ whole genome shotgun (WGS) entry which is preliminary data.</text>
</comment>
<evidence type="ECO:0000256" key="6">
    <source>
        <dbReference type="ARBA" id="ARBA00022449"/>
    </source>
</evidence>
<evidence type="ECO:0000256" key="4">
    <source>
        <dbReference type="ARBA" id="ARBA00020268"/>
    </source>
</evidence>
<feature type="transmembrane region" description="Helical" evidence="13">
    <location>
        <begin position="416"/>
        <end position="436"/>
    </location>
</feature>
<evidence type="ECO:0000256" key="12">
    <source>
        <dbReference type="ARBA" id="ARBA00031636"/>
    </source>
</evidence>
<dbReference type="AlphaFoldDB" id="A0A9D1WIC4"/>
<evidence type="ECO:0000256" key="5">
    <source>
        <dbReference type="ARBA" id="ARBA00022448"/>
    </source>
</evidence>
<keyword evidence="5" id="KW-0813">Transport</keyword>
<evidence type="ECO:0000256" key="11">
    <source>
        <dbReference type="ARBA" id="ARBA00023136"/>
    </source>
</evidence>
<accession>A0A9D1WIC4</accession>
<proteinExistence type="inferred from homology"/>
<gene>
    <name evidence="14" type="ORF">IAA45_07850</name>
</gene>
<keyword evidence="10" id="KW-0406">Ion transport</keyword>
<evidence type="ECO:0000256" key="10">
    <source>
        <dbReference type="ARBA" id="ARBA00023065"/>
    </source>
</evidence>
<keyword evidence="7" id="KW-1003">Cell membrane</keyword>
<feature type="transmembrane region" description="Helical" evidence="13">
    <location>
        <begin position="166"/>
        <end position="190"/>
    </location>
</feature>
<dbReference type="GO" id="GO:0006811">
    <property type="term" value="P:monoatomic ion transport"/>
    <property type="evidence" value="ECO:0007669"/>
    <property type="project" value="UniProtKB-KW"/>
</dbReference>
<comment type="subcellular location">
    <subcellularLocation>
        <location evidence="2">Cell membrane</location>
        <topology evidence="2">Multi-pass membrane protein</topology>
    </subcellularLocation>
</comment>
<sequence>MKKEQTMDMTRGPVLQQMAVFAFPVLLGMLCQRIYNFADTYIVGRFLGDQALAAVSISGSAMYMMFSIMMGVTTGVSMVIAQFYGAGEKKEIQDTFVAGAWVSVLIAILLTVLGTLTAGPLLGLLQTSKELMPQAYSYLVVIYLGCGATMLYNFASAVLRALGNSVVPLVFLILSSILNVILDVAFVSWIPMGVAGAAFATVLSQLISGVLCLGYALRILPLLRVPKRQWKPKPYLVKEVLRYGLPTGLQMSIISVSDMTLQAVVNTYGTAMIVAYGVCMKVEGLGFQLADAVGTAMGTFAGQNAGAGNYQRIRKGVNSAYLLNLLCYGIFCPAVFFLAEPIMRAFTGTPEAIAYGVEYMRIFTVFFLAGGILVVYHNILRATGDVAVTVLMGLSEVVSRIGCAFLLPAWFGYRGLWFVSPITWICAALVGAVRYYSGAWEKKRRKSGRMQ</sequence>
<evidence type="ECO:0000313" key="14">
    <source>
        <dbReference type="EMBL" id="HIX59610.1"/>
    </source>
</evidence>
<dbReference type="PANTHER" id="PTHR43298">
    <property type="entry name" value="MULTIDRUG RESISTANCE PROTEIN NORM-RELATED"/>
    <property type="match status" value="1"/>
</dbReference>
<comment type="similarity">
    <text evidence="3">Belongs to the multi antimicrobial extrusion (MATE) (TC 2.A.66.1) family.</text>
</comment>
<keyword evidence="11 13" id="KW-0472">Membrane</keyword>
<dbReference type="InterPro" id="IPR050222">
    <property type="entry name" value="MATE_MdtK"/>
</dbReference>